<dbReference type="Pfam" id="PF16259">
    <property type="entry name" value="DUF4913"/>
    <property type="match status" value="1"/>
</dbReference>
<dbReference type="Proteomes" id="UP000319825">
    <property type="component" value="Unassembled WGS sequence"/>
</dbReference>
<feature type="compositionally biased region" description="Low complexity" evidence="1">
    <location>
        <begin position="144"/>
        <end position="155"/>
    </location>
</feature>
<evidence type="ECO:0000256" key="1">
    <source>
        <dbReference type="SAM" id="MobiDB-lite"/>
    </source>
</evidence>
<feature type="region of interest" description="Disordered" evidence="1">
    <location>
        <begin position="1"/>
        <end position="38"/>
    </location>
</feature>
<accession>A0A562HV35</accession>
<feature type="region of interest" description="Disordered" evidence="1">
    <location>
        <begin position="130"/>
        <end position="155"/>
    </location>
</feature>
<dbReference type="OrthoDB" id="4570343at2"/>
<evidence type="ECO:0000313" key="3">
    <source>
        <dbReference type="Proteomes" id="UP000319825"/>
    </source>
</evidence>
<reference evidence="2 3" key="1">
    <citation type="submission" date="2019-07" db="EMBL/GenBank/DDBJ databases">
        <title>R&amp;d 2014.</title>
        <authorList>
            <person name="Klenk H.-P."/>
        </authorList>
    </citation>
    <scope>NUCLEOTIDE SEQUENCE [LARGE SCALE GENOMIC DNA]</scope>
    <source>
        <strain evidence="2 3">DSM 43868</strain>
    </source>
</reference>
<name>A0A562HV35_MICOL</name>
<dbReference type="RefSeq" id="WP_145777926.1">
    <property type="nucleotide sequence ID" value="NZ_BAAATQ010000061.1"/>
</dbReference>
<evidence type="ECO:0000313" key="2">
    <source>
        <dbReference type="EMBL" id="TWH62328.1"/>
    </source>
</evidence>
<dbReference type="InterPro" id="IPR032584">
    <property type="entry name" value="DUF4913"/>
</dbReference>
<dbReference type="EMBL" id="VLKE01000002">
    <property type="protein sequence ID" value="TWH62328.1"/>
    <property type="molecule type" value="Genomic_DNA"/>
</dbReference>
<keyword evidence="3" id="KW-1185">Reference proteome</keyword>
<gene>
    <name evidence="2" type="ORF">JD77_06379</name>
</gene>
<organism evidence="2 3">
    <name type="scientific">Micromonospora olivasterospora</name>
    <dbReference type="NCBI Taxonomy" id="1880"/>
    <lineage>
        <taxon>Bacteria</taxon>
        <taxon>Bacillati</taxon>
        <taxon>Actinomycetota</taxon>
        <taxon>Actinomycetes</taxon>
        <taxon>Micromonosporales</taxon>
        <taxon>Micromonosporaceae</taxon>
        <taxon>Micromonospora</taxon>
    </lineage>
</organism>
<sequence>MTSPTSEPATDPVADLTNLLDQLAGTPEGPAEDPSAPEPVFSNVDQFVAGYLVLVLERRVASGPTPGISWCPRWWAHPEALSRLYALWRAWEALRVNDPQTGMSIWWRDHLDPHLAVLTGDAGPFVRCGPDKHRDPEPLPVEPAPAEVLAQLPDA</sequence>
<protein>
    <submittedName>
        <fullName evidence="2">Uncharacterized protein DUF4913</fullName>
    </submittedName>
</protein>
<comment type="caution">
    <text evidence="2">The sequence shown here is derived from an EMBL/GenBank/DDBJ whole genome shotgun (WGS) entry which is preliminary data.</text>
</comment>
<proteinExistence type="predicted"/>
<dbReference type="AlphaFoldDB" id="A0A562HV35"/>